<evidence type="ECO:0000256" key="1">
    <source>
        <dbReference type="SAM" id="MobiDB-lite"/>
    </source>
</evidence>
<proteinExistence type="predicted"/>
<evidence type="ECO:0000256" key="2">
    <source>
        <dbReference type="SAM" id="Phobius"/>
    </source>
</evidence>
<feature type="transmembrane region" description="Helical" evidence="2">
    <location>
        <begin position="31"/>
        <end position="53"/>
    </location>
</feature>
<sequence>MAANPPPSPVQRARANVAAWYGALAERERRLVLIAALIVGLALLWWLAIAPAWQTLRAAPARHATLDAQLARMQQLAQTTEGLRAGSTGQPPGRDEALRALEAATGALGGTGQVAVLADRATLTLRQTEAVALAGWLQQVRVNARLLPLESQLNRDGPGTTWSGTLVLSGPPLAGN</sequence>
<dbReference type="AlphaFoldDB" id="A0A1L1PIL7"/>
<keyword evidence="2" id="KW-0472">Membrane</keyword>
<keyword evidence="2" id="KW-1133">Transmembrane helix</keyword>
<dbReference type="EMBL" id="CCAE010000002">
    <property type="protein sequence ID" value="CDN85936.1"/>
    <property type="molecule type" value="Genomic_DNA"/>
</dbReference>
<dbReference type="GO" id="GO:0015628">
    <property type="term" value="P:protein secretion by the type II secretion system"/>
    <property type="evidence" value="ECO:0007669"/>
    <property type="project" value="InterPro"/>
</dbReference>
<name>A0A1L1PIL7_HYDIT</name>
<keyword evidence="2" id="KW-0812">Transmembrane</keyword>
<dbReference type="GO" id="GO:0015627">
    <property type="term" value="C:type II protein secretion system complex"/>
    <property type="evidence" value="ECO:0007669"/>
    <property type="project" value="InterPro"/>
</dbReference>
<dbReference type="Proteomes" id="UP000028878">
    <property type="component" value="Unassembled WGS sequence"/>
</dbReference>
<keyword evidence="4" id="KW-1185">Reference proteome</keyword>
<protein>
    <submittedName>
        <fullName evidence="3">General secretion pathway M protein</fullName>
    </submittedName>
</protein>
<reference evidence="4" key="1">
    <citation type="submission" date="2014-11" db="EMBL/GenBank/DDBJ databases">
        <title>Draft genome sequence of Hydrogenophaga intermedia S1.</title>
        <authorList>
            <person name="Gan H.M."/>
            <person name="Chew T.H."/>
            <person name="Stolz A."/>
        </authorList>
    </citation>
    <scope>NUCLEOTIDE SEQUENCE [LARGE SCALE GENOMIC DNA]</scope>
    <source>
        <strain evidence="4">S1</strain>
    </source>
</reference>
<accession>A0A1L1PIL7</accession>
<gene>
    <name evidence="3" type="ORF">BN948_00334</name>
</gene>
<organism evidence="3 4">
    <name type="scientific">Hydrogenophaga intermedia</name>
    <dbReference type="NCBI Taxonomy" id="65786"/>
    <lineage>
        <taxon>Bacteria</taxon>
        <taxon>Pseudomonadati</taxon>
        <taxon>Pseudomonadota</taxon>
        <taxon>Betaproteobacteria</taxon>
        <taxon>Burkholderiales</taxon>
        <taxon>Comamonadaceae</taxon>
        <taxon>Hydrogenophaga</taxon>
    </lineage>
</organism>
<evidence type="ECO:0000313" key="3">
    <source>
        <dbReference type="EMBL" id="CDN85936.1"/>
    </source>
</evidence>
<dbReference type="InterPro" id="IPR007690">
    <property type="entry name" value="T2SS_GspM"/>
</dbReference>
<feature type="region of interest" description="Disordered" evidence="1">
    <location>
        <begin position="154"/>
        <end position="176"/>
    </location>
</feature>
<evidence type="ECO:0000313" key="4">
    <source>
        <dbReference type="Proteomes" id="UP000028878"/>
    </source>
</evidence>
<dbReference type="Pfam" id="PF04612">
    <property type="entry name" value="T2SSM"/>
    <property type="match status" value="1"/>
</dbReference>
<dbReference type="RefSeq" id="WP_009520018.1">
    <property type="nucleotide sequence ID" value="NZ_CCAE010000002.1"/>
</dbReference>